<dbReference type="RefSeq" id="WP_212989375.1">
    <property type="nucleotide sequence ID" value="NZ_BAABEA010000008.1"/>
</dbReference>
<reference evidence="1" key="1">
    <citation type="submission" date="2021-03" db="EMBL/GenBank/DDBJ databases">
        <title>Whole genome shotgun sequence of Actinoplanes auranticolor NBRC 12245.</title>
        <authorList>
            <person name="Komaki H."/>
            <person name="Tamura T."/>
        </authorList>
    </citation>
    <scope>NUCLEOTIDE SEQUENCE</scope>
    <source>
        <strain evidence="1">NBRC 12245</strain>
    </source>
</reference>
<evidence type="ECO:0000313" key="1">
    <source>
        <dbReference type="EMBL" id="GIM68975.1"/>
    </source>
</evidence>
<dbReference type="EMBL" id="BOQL01000026">
    <property type="protein sequence ID" value="GIM68975.1"/>
    <property type="molecule type" value="Genomic_DNA"/>
</dbReference>
<proteinExistence type="predicted"/>
<keyword evidence="2" id="KW-1185">Reference proteome</keyword>
<comment type="caution">
    <text evidence="1">The sequence shown here is derived from an EMBL/GenBank/DDBJ whole genome shotgun (WGS) entry which is preliminary data.</text>
</comment>
<evidence type="ECO:0000313" key="2">
    <source>
        <dbReference type="Proteomes" id="UP000681340"/>
    </source>
</evidence>
<protein>
    <submittedName>
        <fullName evidence="1">Uncharacterized protein</fullName>
    </submittedName>
</protein>
<gene>
    <name evidence="1" type="ORF">Aau02nite_34080</name>
</gene>
<name>A0A919SBW1_9ACTN</name>
<organism evidence="1 2">
    <name type="scientific">Actinoplanes auranticolor</name>
    <dbReference type="NCBI Taxonomy" id="47988"/>
    <lineage>
        <taxon>Bacteria</taxon>
        <taxon>Bacillati</taxon>
        <taxon>Actinomycetota</taxon>
        <taxon>Actinomycetes</taxon>
        <taxon>Micromonosporales</taxon>
        <taxon>Micromonosporaceae</taxon>
        <taxon>Actinoplanes</taxon>
    </lineage>
</organism>
<sequence>MDFPLRELAPALTARARTWQVLGFAWTIGPVRANGDKPVVKAEFESAGLVGDLMIWVSGEAELSTIRLTDDRVVNKHYDLTTVDDLGVLLDELVLLLTDGTVPDAAMVSRYPSHPV</sequence>
<dbReference type="AlphaFoldDB" id="A0A919SBW1"/>
<dbReference type="Proteomes" id="UP000681340">
    <property type="component" value="Unassembled WGS sequence"/>
</dbReference>
<accession>A0A919SBW1</accession>